<accession>A0A6H1P3L6</accession>
<reference evidence="1 2" key="1">
    <citation type="submission" date="2020-04" db="EMBL/GenBank/DDBJ databases">
        <title>Genome-Wide Identification of 5-Methylcytosine Sites in Bacterial Genomes By High-Throughput Sequencing of MspJI Restriction Fragments.</title>
        <authorList>
            <person name="Wu V."/>
        </authorList>
    </citation>
    <scope>NUCLEOTIDE SEQUENCE [LARGE SCALE GENOMIC DNA]</scope>
    <source>
        <strain evidence="1 2">S2</strain>
    </source>
</reference>
<dbReference type="AlphaFoldDB" id="A0A6H1P3L6"/>
<proteinExistence type="predicted"/>
<reference evidence="1 2" key="2">
    <citation type="submission" date="2020-04" db="EMBL/GenBank/DDBJ databases">
        <authorList>
            <person name="Fomenkov A."/>
            <person name="Anton B.P."/>
            <person name="Roberts R.J."/>
        </authorList>
    </citation>
    <scope>NUCLEOTIDE SEQUENCE [LARGE SCALE GENOMIC DNA]</scope>
    <source>
        <strain evidence="1 2">S2</strain>
    </source>
</reference>
<evidence type="ECO:0000313" key="1">
    <source>
        <dbReference type="EMBL" id="QIZ08136.1"/>
    </source>
</evidence>
<evidence type="ECO:0000313" key="2">
    <source>
        <dbReference type="Proteomes" id="UP000501868"/>
    </source>
</evidence>
<organism evidence="1 2">
    <name type="scientific">Priestia megaterium</name>
    <name type="common">Bacillus megaterium</name>
    <dbReference type="NCBI Taxonomy" id="1404"/>
    <lineage>
        <taxon>Bacteria</taxon>
        <taxon>Bacillati</taxon>
        <taxon>Bacillota</taxon>
        <taxon>Bacilli</taxon>
        <taxon>Bacillales</taxon>
        <taxon>Bacillaceae</taxon>
        <taxon>Priestia</taxon>
    </lineage>
</organism>
<dbReference type="Proteomes" id="UP000501868">
    <property type="component" value="Chromosome"/>
</dbReference>
<dbReference type="EMBL" id="CP051128">
    <property type="protein sequence ID" value="QIZ08136.1"/>
    <property type="molecule type" value="Genomic_DNA"/>
</dbReference>
<gene>
    <name evidence="1" type="ORF">HFZ78_16540</name>
</gene>
<sequence length="152" mass="17979">MTVHHYIASNREIPTGDFGQNPMQIENMIIYETEDDFFGISVWDLEGYDEIRGKFSNPFVYHLDCRNTRKCYSDLFKYINENLSDGESIELYTCLDGDELKDKNDILNVVVNLKTNQFINDIGNFMLNEKRLFDELSERFSFRVRQYVVVTK</sequence>
<name>A0A6H1P3L6_PRIMG</name>
<protein>
    <submittedName>
        <fullName evidence="1">Uncharacterized protein</fullName>
    </submittedName>
</protein>